<feature type="domain" description="Protein N-terminal glutamine amidohydrolase alpha beta roll" evidence="9">
    <location>
        <begin position="14"/>
        <end position="225"/>
    </location>
</feature>
<dbReference type="InterPro" id="IPR039733">
    <property type="entry name" value="NTAQ1"/>
</dbReference>
<organism evidence="10 11">
    <name type="scientific">Hohenbuehelia grisea</name>
    <dbReference type="NCBI Taxonomy" id="104357"/>
    <lineage>
        <taxon>Eukaryota</taxon>
        <taxon>Fungi</taxon>
        <taxon>Dikarya</taxon>
        <taxon>Basidiomycota</taxon>
        <taxon>Agaricomycotina</taxon>
        <taxon>Agaricomycetes</taxon>
        <taxon>Agaricomycetidae</taxon>
        <taxon>Agaricales</taxon>
        <taxon>Pleurotineae</taxon>
        <taxon>Pleurotaceae</taxon>
        <taxon>Hohenbuehelia</taxon>
    </lineage>
</organism>
<sequence>MPISPPPVPTTSIYTSCWCEENIYLLTEAFTGTPEVVEQWEVCAVFISNPNKTVALWEQKLARDHLYPVVWDYHVIMILRPRKRSLSADGDTVLRVKDEQDDDTRAISWVYDFDTHLPLPCPFAKYMTQTFRKVDAQYKSMFRVVPAKVLLDNFACDRSHMLVKRDSGEDQQGDQQYHSIPPAYPPIVGAKAKELGVSNNLMASFVSMVLTGDGGGFGEIMELDAMLIWDEAVVSDE</sequence>
<protein>
    <recommendedName>
        <fullName evidence="4 8">Protein N-terminal glutamine amidohydrolase</fullName>
        <ecNumber evidence="3 8">3.5.1.122</ecNumber>
    </recommendedName>
    <alternativeName>
        <fullName evidence="6 8">Protein NH2-terminal glutamine deamidase</fullName>
    </alternativeName>
</protein>
<comment type="catalytic activity">
    <reaction evidence="7 8">
        <text>N-terminal L-glutaminyl-[protein] + H2O = N-terminal L-glutamyl-[protein] + NH4(+)</text>
        <dbReference type="Rhea" id="RHEA:50680"/>
        <dbReference type="Rhea" id="RHEA-COMP:12668"/>
        <dbReference type="Rhea" id="RHEA-COMP:12777"/>
        <dbReference type="ChEBI" id="CHEBI:15377"/>
        <dbReference type="ChEBI" id="CHEBI:28938"/>
        <dbReference type="ChEBI" id="CHEBI:64721"/>
        <dbReference type="ChEBI" id="CHEBI:64722"/>
        <dbReference type="EC" id="3.5.1.122"/>
    </reaction>
</comment>
<dbReference type="Proteomes" id="UP001556367">
    <property type="component" value="Unassembled WGS sequence"/>
</dbReference>
<dbReference type="InterPro" id="IPR023128">
    <property type="entry name" value="Prot_N_Gln_amidohydro_ab_roll"/>
</dbReference>
<dbReference type="PANTHER" id="PTHR13035">
    <property type="entry name" value="PROTEIN N-TERMINAL GLUTAMINE AMIDOHYDROLASE"/>
    <property type="match status" value="1"/>
</dbReference>
<evidence type="ECO:0000259" key="9">
    <source>
        <dbReference type="Pfam" id="PF09764"/>
    </source>
</evidence>
<evidence type="ECO:0000256" key="3">
    <source>
        <dbReference type="ARBA" id="ARBA00012718"/>
    </source>
</evidence>
<evidence type="ECO:0000256" key="2">
    <source>
        <dbReference type="ARBA" id="ARBA00011245"/>
    </source>
</evidence>
<gene>
    <name evidence="10" type="ORF">HGRIS_013208</name>
</gene>
<evidence type="ECO:0000256" key="5">
    <source>
        <dbReference type="ARBA" id="ARBA00022801"/>
    </source>
</evidence>
<comment type="caution">
    <text evidence="10">The sequence shown here is derived from an EMBL/GenBank/DDBJ whole genome shotgun (WGS) entry which is preliminary data.</text>
</comment>
<evidence type="ECO:0000256" key="7">
    <source>
        <dbReference type="ARBA" id="ARBA00048768"/>
    </source>
</evidence>
<evidence type="ECO:0000313" key="11">
    <source>
        <dbReference type="Proteomes" id="UP001556367"/>
    </source>
</evidence>
<evidence type="ECO:0000256" key="1">
    <source>
        <dbReference type="ARBA" id="ARBA00008985"/>
    </source>
</evidence>
<evidence type="ECO:0000256" key="8">
    <source>
        <dbReference type="RuleBase" id="RU367082"/>
    </source>
</evidence>
<comment type="similarity">
    <text evidence="1 8">Belongs to the NTAQ1 family.</text>
</comment>
<proteinExistence type="inferred from homology"/>
<reference evidence="11" key="1">
    <citation type="submission" date="2024-06" db="EMBL/GenBank/DDBJ databases">
        <title>Multi-omics analyses provide insights into the biosynthesis of the anticancer antibiotic pleurotin in Hohenbuehelia grisea.</title>
        <authorList>
            <person name="Weaver J.A."/>
            <person name="Alberti F."/>
        </authorList>
    </citation>
    <scope>NUCLEOTIDE SEQUENCE [LARGE SCALE GENOMIC DNA]</scope>
    <source>
        <strain evidence="11">T-177</strain>
    </source>
</reference>
<accession>A0ABR3IUV3</accession>
<dbReference type="EMBL" id="JASNQZ010000015">
    <property type="protein sequence ID" value="KAL0947067.1"/>
    <property type="molecule type" value="Genomic_DNA"/>
</dbReference>
<evidence type="ECO:0000313" key="10">
    <source>
        <dbReference type="EMBL" id="KAL0947067.1"/>
    </source>
</evidence>
<comment type="subunit">
    <text evidence="2 8">Monomer.</text>
</comment>
<comment type="function">
    <text evidence="8">Mediates the side-chain deamidation of N-terminal glutamine residues to glutamate, an important step in N-end rule pathway of protein degradation. Conversion of the resulting N-terminal glutamine to glutamate renders the protein susceptible to arginylation, polyubiquitination and degradation as specified by the N-end rule. Does not act on substrates with internal or C-terminal glutamine and does not act on non-glutamine residues in any position.</text>
</comment>
<dbReference type="InterPro" id="IPR037132">
    <property type="entry name" value="N_Gln_amidohydro_ab_roll_sf"/>
</dbReference>
<dbReference type="Pfam" id="PF09764">
    <property type="entry name" value="Nt_Gln_amidase"/>
    <property type="match status" value="1"/>
</dbReference>
<dbReference type="PANTHER" id="PTHR13035:SF0">
    <property type="entry name" value="PROTEIN N-TERMINAL GLUTAMINE AMIDOHYDROLASE"/>
    <property type="match status" value="1"/>
</dbReference>
<keyword evidence="11" id="KW-1185">Reference proteome</keyword>
<dbReference type="Gene3D" id="3.10.620.10">
    <property type="entry name" value="Protein N-terminal glutamine amidohydrolase, alpha beta roll"/>
    <property type="match status" value="1"/>
</dbReference>
<keyword evidence="5 8" id="KW-0378">Hydrolase</keyword>
<dbReference type="EC" id="3.5.1.122" evidence="3 8"/>
<name>A0ABR3IUV3_9AGAR</name>
<evidence type="ECO:0000256" key="4">
    <source>
        <dbReference type="ARBA" id="ARBA00021247"/>
    </source>
</evidence>
<evidence type="ECO:0000256" key="6">
    <source>
        <dbReference type="ARBA" id="ARBA00029677"/>
    </source>
</evidence>